<proteinExistence type="predicted"/>
<protein>
    <submittedName>
        <fullName evidence="1">Uncharacterized protein</fullName>
    </submittedName>
</protein>
<evidence type="ECO:0000313" key="1">
    <source>
        <dbReference type="EMBL" id="KAF7814139.1"/>
    </source>
</evidence>
<keyword evidence="2" id="KW-1185">Reference proteome</keyword>
<dbReference type="EMBL" id="JAAIUW010000009">
    <property type="protein sequence ID" value="KAF7814139.1"/>
    <property type="molecule type" value="Genomic_DNA"/>
</dbReference>
<accession>A0A834TBV7</accession>
<organism evidence="1 2">
    <name type="scientific">Senna tora</name>
    <dbReference type="NCBI Taxonomy" id="362788"/>
    <lineage>
        <taxon>Eukaryota</taxon>
        <taxon>Viridiplantae</taxon>
        <taxon>Streptophyta</taxon>
        <taxon>Embryophyta</taxon>
        <taxon>Tracheophyta</taxon>
        <taxon>Spermatophyta</taxon>
        <taxon>Magnoliopsida</taxon>
        <taxon>eudicotyledons</taxon>
        <taxon>Gunneridae</taxon>
        <taxon>Pentapetalae</taxon>
        <taxon>rosids</taxon>
        <taxon>fabids</taxon>
        <taxon>Fabales</taxon>
        <taxon>Fabaceae</taxon>
        <taxon>Caesalpinioideae</taxon>
        <taxon>Cassia clade</taxon>
        <taxon>Senna</taxon>
    </lineage>
</organism>
<gene>
    <name evidence="1" type="ORF">G2W53_028108</name>
</gene>
<name>A0A834TBV7_9FABA</name>
<reference evidence="1" key="1">
    <citation type="submission" date="2020-09" db="EMBL/GenBank/DDBJ databases">
        <title>Genome-Enabled Discovery of Anthraquinone Biosynthesis in Senna tora.</title>
        <authorList>
            <person name="Kang S.-H."/>
            <person name="Pandey R.P."/>
            <person name="Lee C.-M."/>
            <person name="Sim J.-S."/>
            <person name="Jeong J.-T."/>
            <person name="Choi B.-S."/>
            <person name="Jung M."/>
            <person name="Ginzburg D."/>
            <person name="Zhao K."/>
            <person name="Won S.Y."/>
            <person name="Oh T.-J."/>
            <person name="Yu Y."/>
            <person name="Kim N.-H."/>
            <person name="Lee O.R."/>
            <person name="Lee T.-H."/>
            <person name="Bashyal P."/>
            <person name="Kim T.-S."/>
            <person name="Lee W.-H."/>
            <person name="Kawkins C."/>
            <person name="Kim C.-K."/>
            <person name="Kim J.S."/>
            <person name="Ahn B.O."/>
            <person name="Rhee S.Y."/>
            <person name="Sohng J.K."/>
        </authorList>
    </citation>
    <scope>NUCLEOTIDE SEQUENCE</scope>
    <source>
        <tissue evidence="1">Leaf</tissue>
    </source>
</reference>
<evidence type="ECO:0000313" key="2">
    <source>
        <dbReference type="Proteomes" id="UP000634136"/>
    </source>
</evidence>
<sequence>MPIAQKAKIVFKIDIFIYLFIINDFHEA</sequence>
<comment type="caution">
    <text evidence="1">The sequence shown here is derived from an EMBL/GenBank/DDBJ whole genome shotgun (WGS) entry which is preliminary data.</text>
</comment>
<dbReference type="AlphaFoldDB" id="A0A834TBV7"/>
<dbReference type="Proteomes" id="UP000634136">
    <property type="component" value="Unassembled WGS sequence"/>
</dbReference>